<dbReference type="InterPro" id="IPR032805">
    <property type="entry name" value="Wax_synthase_dom"/>
</dbReference>
<proteinExistence type="predicted"/>
<evidence type="ECO:0000256" key="1">
    <source>
        <dbReference type="ARBA" id="ARBA00004141"/>
    </source>
</evidence>
<protein>
    <recommendedName>
        <fullName evidence="6">Wax synthase domain-containing protein</fullName>
    </recommendedName>
</protein>
<evidence type="ECO:0000256" key="4">
    <source>
        <dbReference type="ARBA" id="ARBA00023136"/>
    </source>
</evidence>
<keyword evidence="3 5" id="KW-1133">Transmembrane helix</keyword>
<accession>A0A3D8QSP3</accession>
<evidence type="ECO:0000256" key="5">
    <source>
        <dbReference type="SAM" id="Phobius"/>
    </source>
</evidence>
<reference evidence="7 8" key="1">
    <citation type="journal article" date="2018" name="IMA Fungus">
        <title>IMA Genome-F 9: Draft genome sequence of Annulohypoxylon stygium, Aspergillus mulundensis, Berkeleyomyces basicola (syn. Thielaviopsis basicola), Ceratocystis smalleyi, two Cercospora beticola strains, Coleophoma cylindrospora, Fusarium fracticaudum, Phialophora cf. hyalina, and Morchella septimelata.</title>
        <authorList>
            <person name="Wingfield B.D."/>
            <person name="Bills G.F."/>
            <person name="Dong Y."/>
            <person name="Huang W."/>
            <person name="Nel W.J."/>
            <person name="Swalarsk-Parry B.S."/>
            <person name="Vaghefi N."/>
            <person name="Wilken P.M."/>
            <person name="An Z."/>
            <person name="de Beer Z.W."/>
            <person name="De Vos L."/>
            <person name="Chen L."/>
            <person name="Duong T.A."/>
            <person name="Gao Y."/>
            <person name="Hammerbacher A."/>
            <person name="Kikkert J.R."/>
            <person name="Li Y."/>
            <person name="Li H."/>
            <person name="Li K."/>
            <person name="Li Q."/>
            <person name="Liu X."/>
            <person name="Ma X."/>
            <person name="Naidoo K."/>
            <person name="Pethybridge S.J."/>
            <person name="Sun J."/>
            <person name="Steenkamp E.T."/>
            <person name="van der Nest M.A."/>
            <person name="van Wyk S."/>
            <person name="Wingfield M.J."/>
            <person name="Xiong C."/>
            <person name="Yue Q."/>
            <person name="Zhang X."/>
        </authorList>
    </citation>
    <scope>NUCLEOTIDE SEQUENCE [LARGE SCALE GENOMIC DNA]</scope>
    <source>
        <strain evidence="7 8">BP6252</strain>
    </source>
</reference>
<keyword evidence="2 5" id="KW-0812">Transmembrane</keyword>
<feature type="transmembrane region" description="Helical" evidence="5">
    <location>
        <begin position="15"/>
        <end position="32"/>
    </location>
</feature>
<evidence type="ECO:0000256" key="2">
    <source>
        <dbReference type="ARBA" id="ARBA00022692"/>
    </source>
</evidence>
<dbReference type="OrthoDB" id="1077582at2759"/>
<organism evidence="7 8">
    <name type="scientific">Coleophoma cylindrospora</name>
    <dbReference type="NCBI Taxonomy" id="1849047"/>
    <lineage>
        <taxon>Eukaryota</taxon>
        <taxon>Fungi</taxon>
        <taxon>Dikarya</taxon>
        <taxon>Ascomycota</taxon>
        <taxon>Pezizomycotina</taxon>
        <taxon>Leotiomycetes</taxon>
        <taxon>Helotiales</taxon>
        <taxon>Dermateaceae</taxon>
        <taxon>Coleophoma</taxon>
    </lineage>
</organism>
<name>A0A3D8QSP3_9HELO</name>
<comment type="subcellular location">
    <subcellularLocation>
        <location evidence="1">Membrane</location>
        <topology evidence="1">Multi-pass membrane protein</topology>
    </subcellularLocation>
</comment>
<feature type="transmembrane region" description="Helical" evidence="5">
    <location>
        <begin position="74"/>
        <end position="93"/>
    </location>
</feature>
<evidence type="ECO:0000313" key="7">
    <source>
        <dbReference type="EMBL" id="RDW64802.1"/>
    </source>
</evidence>
<dbReference type="Proteomes" id="UP000256645">
    <property type="component" value="Unassembled WGS sequence"/>
</dbReference>
<keyword evidence="4 5" id="KW-0472">Membrane</keyword>
<sequence length="478" mass="53392">MFPGIKLSYAPPKPFAIPVAYAVCILSCLLPTNVHPGQQRRVASGFRVLACTPLILYSLSQAMQMTTGDNALDYLTGTGCFVILLKWVDFMILHTPEKDFRRVGRAEGSFAGGEGVEERVPETFLEKLLWSCDLWTTLRGIGWNWQVPNVPRTPASKWSFVKQRIIACAFYYIFLDIPATYVRGLRLGQAGASDIFDYPLKDQVVLTWLSTLCAYTVLQLQYNLLACIFVATSLSAPDKWPPVMGSLPDHIGSVRSIWAGFWHQTVRRILGVPYQILTQIVTFPKGSFVSRYSQLWLSFLTCAVLHHVGAIKLPAVSAETNCLQLVFFACQPLAITFEGVMARLARKQGIQKSLATKLIGALWVALWFSFSLRYHAAFQTRIGIFEKSAVPSIAEWTLNRMDGGSYRGDWTAEPILGRVQPAAVIPLKREDMMLGLPSEAHGDYTDDFRGQFLVHCTPYRLSPDLPLPKKSSISDRGV</sequence>
<evidence type="ECO:0000256" key="3">
    <source>
        <dbReference type="ARBA" id="ARBA00022989"/>
    </source>
</evidence>
<keyword evidence="8" id="KW-1185">Reference proteome</keyword>
<evidence type="ECO:0000259" key="6">
    <source>
        <dbReference type="Pfam" id="PF13813"/>
    </source>
</evidence>
<dbReference type="EMBL" id="PDLM01000012">
    <property type="protein sequence ID" value="RDW64802.1"/>
    <property type="molecule type" value="Genomic_DNA"/>
</dbReference>
<gene>
    <name evidence="7" type="ORF">BP6252_10453</name>
</gene>
<dbReference type="STRING" id="1849047.A0A3D8QSP3"/>
<dbReference type="Pfam" id="PF13813">
    <property type="entry name" value="MBOAT_2"/>
    <property type="match status" value="1"/>
</dbReference>
<evidence type="ECO:0000313" key="8">
    <source>
        <dbReference type="Proteomes" id="UP000256645"/>
    </source>
</evidence>
<dbReference type="AlphaFoldDB" id="A0A3D8QSP3"/>
<dbReference type="GO" id="GO:0016020">
    <property type="term" value="C:membrane"/>
    <property type="evidence" value="ECO:0007669"/>
    <property type="project" value="UniProtKB-SubCell"/>
</dbReference>
<comment type="caution">
    <text evidence="7">The sequence shown here is derived from an EMBL/GenBank/DDBJ whole genome shotgun (WGS) entry which is preliminary data.</text>
</comment>
<feature type="domain" description="Wax synthase" evidence="6">
    <location>
        <begin position="240"/>
        <end position="329"/>
    </location>
</feature>